<dbReference type="AlphaFoldDB" id="K3ZC33"/>
<name>K3ZC33_SETIT</name>
<protein>
    <submittedName>
        <fullName evidence="1">Uncharacterized protein</fullName>
    </submittedName>
</protein>
<dbReference type="EnsemblPlants" id="KQL14638">
    <property type="protein sequence ID" value="KQL14638"/>
    <property type="gene ID" value="SETIT_024106mg"/>
</dbReference>
<evidence type="ECO:0000313" key="2">
    <source>
        <dbReference type="Proteomes" id="UP000004995"/>
    </source>
</evidence>
<dbReference type="EMBL" id="AGNK02001590">
    <property type="status" value="NOT_ANNOTATED_CDS"/>
    <property type="molecule type" value="Genomic_DNA"/>
</dbReference>
<dbReference type="Proteomes" id="UP000004995">
    <property type="component" value="Unassembled WGS sequence"/>
</dbReference>
<dbReference type="Gramene" id="KQL14638">
    <property type="protein sequence ID" value="KQL14638"/>
    <property type="gene ID" value="SETIT_024106mg"/>
</dbReference>
<organism evidence="1 2">
    <name type="scientific">Setaria italica</name>
    <name type="common">Foxtail millet</name>
    <name type="synonym">Panicum italicum</name>
    <dbReference type="NCBI Taxonomy" id="4555"/>
    <lineage>
        <taxon>Eukaryota</taxon>
        <taxon>Viridiplantae</taxon>
        <taxon>Streptophyta</taxon>
        <taxon>Embryophyta</taxon>
        <taxon>Tracheophyta</taxon>
        <taxon>Spermatophyta</taxon>
        <taxon>Magnoliopsida</taxon>
        <taxon>Liliopsida</taxon>
        <taxon>Poales</taxon>
        <taxon>Poaceae</taxon>
        <taxon>PACMAD clade</taxon>
        <taxon>Panicoideae</taxon>
        <taxon>Panicodae</taxon>
        <taxon>Paniceae</taxon>
        <taxon>Cenchrinae</taxon>
        <taxon>Setaria</taxon>
    </lineage>
</organism>
<reference evidence="1" key="2">
    <citation type="submission" date="2018-08" db="UniProtKB">
        <authorList>
            <consortium name="EnsemblPlants"/>
        </authorList>
    </citation>
    <scope>IDENTIFICATION</scope>
    <source>
        <strain evidence="1">Yugu1</strain>
    </source>
</reference>
<accession>K3ZC33</accession>
<keyword evidence="2" id="KW-1185">Reference proteome</keyword>
<reference evidence="2" key="1">
    <citation type="journal article" date="2012" name="Nat. Biotechnol.">
        <title>Reference genome sequence of the model plant Setaria.</title>
        <authorList>
            <person name="Bennetzen J.L."/>
            <person name="Schmutz J."/>
            <person name="Wang H."/>
            <person name="Percifield R."/>
            <person name="Hawkins J."/>
            <person name="Pontaroli A.C."/>
            <person name="Estep M."/>
            <person name="Feng L."/>
            <person name="Vaughn J.N."/>
            <person name="Grimwood J."/>
            <person name="Jenkins J."/>
            <person name="Barry K."/>
            <person name="Lindquist E."/>
            <person name="Hellsten U."/>
            <person name="Deshpande S."/>
            <person name="Wang X."/>
            <person name="Wu X."/>
            <person name="Mitros T."/>
            <person name="Triplett J."/>
            <person name="Yang X."/>
            <person name="Ye C.Y."/>
            <person name="Mauro-Herrera M."/>
            <person name="Wang L."/>
            <person name="Li P."/>
            <person name="Sharma M."/>
            <person name="Sharma R."/>
            <person name="Ronald P.C."/>
            <person name="Panaud O."/>
            <person name="Kellogg E.A."/>
            <person name="Brutnell T.P."/>
            <person name="Doust A.N."/>
            <person name="Tuskan G.A."/>
            <person name="Rokhsar D."/>
            <person name="Devos K.M."/>
        </authorList>
    </citation>
    <scope>NUCLEOTIDE SEQUENCE [LARGE SCALE GENOMIC DNA]</scope>
    <source>
        <strain evidence="2">cv. Yugu1</strain>
    </source>
</reference>
<evidence type="ECO:0000313" key="1">
    <source>
        <dbReference type="EnsemblPlants" id="KQL14638"/>
    </source>
</evidence>
<sequence>MVHHQVKLHSNRSRLCHLKLTRISIAFIILKSYRRNKLWLKFWKLKFQLNSKTNYSHHPSHTAFRFESIIRNCFVRT</sequence>
<dbReference type="HOGENOM" id="CLU_2642729_0_0_1"/>
<dbReference type="InParanoid" id="K3ZC33"/>
<proteinExistence type="predicted"/>